<keyword evidence="2" id="KW-0812">Transmembrane</keyword>
<feature type="transmembrane region" description="Helical" evidence="2">
    <location>
        <begin position="42"/>
        <end position="74"/>
    </location>
</feature>
<keyword evidence="4" id="KW-1185">Reference proteome</keyword>
<reference evidence="3 4" key="1">
    <citation type="submission" date="2016-11" db="EMBL/GenBank/DDBJ databases">
        <authorList>
            <person name="Jaros S."/>
            <person name="Januszkiewicz K."/>
            <person name="Wedrychowicz H."/>
        </authorList>
    </citation>
    <scope>NUCLEOTIDE SEQUENCE [LARGE SCALE GENOMIC DNA]</scope>
    <source>
        <strain evidence="3 4">DSM 12906</strain>
    </source>
</reference>
<dbReference type="RefSeq" id="WP_073187735.1">
    <property type="nucleotide sequence ID" value="NZ_FQZG01000033.1"/>
</dbReference>
<keyword evidence="2" id="KW-1133">Transmembrane helix</keyword>
<dbReference type="Proteomes" id="UP000184512">
    <property type="component" value="Unassembled WGS sequence"/>
</dbReference>
<sequence length="161" mass="16919">MPIEQRHPLVEIKDTVAEFVSKETELAAAELKPSAKAAGIGAGFFAGAAVFVFHALWMLVILIALSIGLLLYAVTPMGPWGSFTLGFLASVLISLLIAGVLFTLGRGKFSQVKKPEATITEAKATLDAVVDAITSRGKGSAVETKPSHRPSFRAPDDGQVA</sequence>
<evidence type="ECO:0000256" key="2">
    <source>
        <dbReference type="SAM" id="Phobius"/>
    </source>
</evidence>
<dbReference type="InterPro" id="IPR009937">
    <property type="entry name" value="Phage_holin_3_6"/>
</dbReference>
<organism evidence="3 4">
    <name type="scientific">Tessaracoccus bendigoensis DSM 12906</name>
    <dbReference type="NCBI Taxonomy" id="1123357"/>
    <lineage>
        <taxon>Bacteria</taxon>
        <taxon>Bacillati</taxon>
        <taxon>Actinomycetota</taxon>
        <taxon>Actinomycetes</taxon>
        <taxon>Propionibacteriales</taxon>
        <taxon>Propionibacteriaceae</taxon>
        <taxon>Tessaracoccus</taxon>
    </lineage>
</organism>
<accession>A0A1M6HK28</accession>
<dbReference type="AlphaFoldDB" id="A0A1M6HK28"/>
<evidence type="ECO:0000313" key="4">
    <source>
        <dbReference type="Proteomes" id="UP000184512"/>
    </source>
</evidence>
<feature type="transmembrane region" description="Helical" evidence="2">
    <location>
        <begin position="80"/>
        <end position="104"/>
    </location>
</feature>
<protein>
    <submittedName>
        <fullName evidence="3">Putative Holin-X, holin superfamily III</fullName>
    </submittedName>
</protein>
<feature type="region of interest" description="Disordered" evidence="1">
    <location>
        <begin position="138"/>
        <end position="161"/>
    </location>
</feature>
<gene>
    <name evidence="3" type="ORF">SAMN02745244_01993</name>
</gene>
<name>A0A1M6HK28_9ACTN</name>
<evidence type="ECO:0000256" key="1">
    <source>
        <dbReference type="SAM" id="MobiDB-lite"/>
    </source>
</evidence>
<evidence type="ECO:0000313" key="3">
    <source>
        <dbReference type="EMBL" id="SHJ22525.1"/>
    </source>
</evidence>
<proteinExistence type="predicted"/>
<dbReference type="EMBL" id="FQZG01000033">
    <property type="protein sequence ID" value="SHJ22525.1"/>
    <property type="molecule type" value="Genomic_DNA"/>
</dbReference>
<dbReference type="Pfam" id="PF07332">
    <property type="entry name" value="Phage_holin_3_6"/>
    <property type="match status" value="1"/>
</dbReference>
<dbReference type="OrthoDB" id="3729338at2"/>
<keyword evidence="2" id="KW-0472">Membrane</keyword>
<dbReference type="STRING" id="1123357.SAMN02745244_01993"/>